<sequence length="244" mass="26430">MELARALTSRRRQAADLSHLQPNRTASMRKVGSIKRSAISSPLELISTTNVLAYQAPNIHGSTSSDESDSSFTFSQSSRATSPDTSSIESAPSPIEPNHLSSYFQTATTRASKGASDCDSPTIPQRAPSHTKKSHQASARNRRSPSKSILPPNALPSPTTARTSIDVFSTKPEPDHPFGAELTKVNELAEEIGARDVLVLDNDEQFLMSRGLCRFGAEDYVDEIVGLFGGCYNNPFSQFTAAWI</sequence>
<dbReference type="EMBL" id="JBHFEH010000001">
    <property type="protein sequence ID" value="KAL2059291.1"/>
    <property type="molecule type" value="Genomic_DNA"/>
</dbReference>
<organism evidence="2 3">
    <name type="scientific">Lepraria finkii</name>
    <dbReference type="NCBI Taxonomy" id="1340010"/>
    <lineage>
        <taxon>Eukaryota</taxon>
        <taxon>Fungi</taxon>
        <taxon>Dikarya</taxon>
        <taxon>Ascomycota</taxon>
        <taxon>Pezizomycotina</taxon>
        <taxon>Lecanoromycetes</taxon>
        <taxon>OSLEUM clade</taxon>
        <taxon>Lecanoromycetidae</taxon>
        <taxon>Lecanorales</taxon>
        <taxon>Lecanorineae</taxon>
        <taxon>Stereocaulaceae</taxon>
        <taxon>Lepraria</taxon>
    </lineage>
</organism>
<feature type="region of interest" description="Disordered" evidence="1">
    <location>
        <begin position="60"/>
        <end position="161"/>
    </location>
</feature>
<accession>A0ABR4BNB4</accession>
<evidence type="ECO:0000313" key="2">
    <source>
        <dbReference type="EMBL" id="KAL2059291.1"/>
    </source>
</evidence>
<feature type="compositionally biased region" description="Basic residues" evidence="1">
    <location>
        <begin position="129"/>
        <end position="145"/>
    </location>
</feature>
<comment type="caution">
    <text evidence="2">The sequence shown here is derived from an EMBL/GenBank/DDBJ whole genome shotgun (WGS) entry which is preliminary data.</text>
</comment>
<protein>
    <submittedName>
        <fullName evidence="2">Uncharacterized protein</fullName>
    </submittedName>
</protein>
<proteinExistence type="predicted"/>
<gene>
    <name evidence="2" type="ORF">ABVK25_000583</name>
</gene>
<name>A0ABR4BNB4_9LECA</name>
<evidence type="ECO:0000256" key="1">
    <source>
        <dbReference type="SAM" id="MobiDB-lite"/>
    </source>
</evidence>
<keyword evidence="3" id="KW-1185">Reference proteome</keyword>
<feature type="compositionally biased region" description="Polar residues" evidence="1">
    <location>
        <begin position="99"/>
        <end position="111"/>
    </location>
</feature>
<reference evidence="2 3" key="1">
    <citation type="submission" date="2024-09" db="EMBL/GenBank/DDBJ databases">
        <title>Rethinking Asexuality: The Enigmatic Case of Functional Sexual Genes in Lepraria (Stereocaulaceae).</title>
        <authorList>
            <person name="Doellman M."/>
            <person name="Sun Y."/>
            <person name="Barcenas-Pena A."/>
            <person name="Lumbsch H.T."/>
            <person name="Grewe F."/>
        </authorList>
    </citation>
    <scope>NUCLEOTIDE SEQUENCE [LARGE SCALE GENOMIC DNA]</scope>
    <source>
        <strain evidence="2 3">Grewe 0041</strain>
    </source>
</reference>
<evidence type="ECO:0000313" key="3">
    <source>
        <dbReference type="Proteomes" id="UP001590951"/>
    </source>
</evidence>
<feature type="region of interest" description="Disordered" evidence="1">
    <location>
        <begin position="1"/>
        <end position="32"/>
    </location>
</feature>
<dbReference type="Proteomes" id="UP001590951">
    <property type="component" value="Unassembled WGS sequence"/>
</dbReference>
<feature type="compositionally biased region" description="Low complexity" evidence="1">
    <location>
        <begin position="62"/>
        <end position="78"/>
    </location>
</feature>
<feature type="compositionally biased region" description="Low complexity" evidence="1">
    <location>
        <begin position="86"/>
        <end position="97"/>
    </location>
</feature>